<protein>
    <submittedName>
        <fullName evidence="1">Uncharacterized protein</fullName>
    </submittedName>
</protein>
<dbReference type="EMBL" id="KX859079">
    <property type="protein sequence ID" value="ARX71346.1"/>
    <property type="molecule type" value="Genomic_DNA"/>
</dbReference>
<dbReference type="OrthoDB" id="27550at10239"/>
<dbReference type="EMBL" id="KX859082">
    <property type="protein sequence ID" value="ARX71736.1"/>
    <property type="molecule type" value="Genomic_DNA"/>
</dbReference>
<evidence type="ECO:0000313" key="7">
    <source>
        <dbReference type="EMBL" id="ARX71996.1"/>
    </source>
</evidence>
<dbReference type="EMBL" id="KX859083">
    <property type="protein sequence ID" value="ARX71866.1"/>
    <property type="molecule type" value="Genomic_DNA"/>
</dbReference>
<keyword evidence="8" id="KW-1185">Reference proteome</keyword>
<reference evidence="1 8" key="1">
    <citation type="journal article" date="2014" name="BMC Genomics">
        <title>Genome sequence of Erinnyis ello granulovirus (ErelGV), a natural cassava hornworm pesticide and the first sequenced sphingid-infecting betabaculovirus.</title>
        <authorList>
            <person name="Ardisson-Araujo D.M."/>
            <person name="de Melo F.L."/>
            <person name="Andrade M.D."/>
            <person name="Sihler W."/>
            <person name="Bao S.N."/>
            <person name="Ribeiro B.M."/>
            <person name="de Souza M.L."/>
        </authorList>
    </citation>
    <scope>NUCLEOTIDE SEQUENCE [LARGE SCALE GENOMIC DNA]</scope>
    <source>
        <strain evidence="1">S86</strain>
    </source>
</reference>
<evidence type="ECO:0000313" key="3">
    <source>
        <dbReference type="EMBL" id="ARX71476.1"/>
    </source>
</evidence>
<dbReference type="KEGG" id="vg:20712772"/>
<accession>A0A097DAI9</accession>
<dbReference type="EMBL" id="KX859084">
    <property type="protein sequence ID" value="ARX71996.1"/>
    <property type="molecule type" value="Genomic_DNA"/>
</dbReference>
<dbReference type="EMBL" id="KX859080">
    <property type="protein sequence ID" value="ARX71476.1"/>
    <property type="molecule type" value="Genomic_DNA"/>
</dbReference>
<evidence type="ECO:0000313" key="5">
    <source>
        <dbReference type="EMBL" id="ARX71736.1"/>
    </source>
</evidence>
<name>A0A097DAI9_9BBAC</name>
<gene>
    <name evidence="2" type="ORF">EREL_007</name>
</gene>
<sequence length="79" mass="9447">MDIMLTFDEQVEWNRLQDLHLYIVNNLDIDNMHKNFISTLVKGFAEMMTETNKKSVLSSIDTLLSETKKQYEREIQDYE</sequence>
<evidence type="ECO:0000313" key="2">
    <source>
        <dbReference type="EMBL" id="ARX71346.1"/>
    </source>
</evidence>
<evidence type="ECO:0000313" key="8">
    <source>
        <dbReference type="Proteomes" id="UP000201628"/>
    </source>
</evidence>
<reference evidence="1" key="2">
    <citation type="submission" date="2014-02" db="EMBL/GenBank/DDBJ databases">
        <authorList>
            <person name="Ardisson-Araujo D.M.P."/>
            <person name="Melo F.L."/>
            <person name="Andrade M.S."/>
            <person name="Sihler W."/>
            <person name="Bao S.N."/>
            <person name="Ribeiro B.M."/>
            <person name="Souza M.L."/>
        </authorList>
    </citation>
    <scope>NUCLEOTIDE SEQUENCE</scope>
    <source>
        <strain evidence="1">S86</strain>
    </source>
</reference>
<evidence type="ECO:0000313" key="1">
    <source>
        <dbReference type="EMBL" id="AIS92007.1"/>
    </source>
</evidence>
<dbReference type="RefSeq" id="YP_009091846.1">
    <property type="nucleotide sequence ID" value="NC_025257.1"/>
</dbReference>
<evidence type="ECO:0000313" key="6">
    <source>
        <dbReference type="EMBL" id="ARX71866.1"/>
    </source>
</evidence>
<dbReference type="EMBL" id="KJ406702">
    <property type="protein sequence ID" value="AIS92007.1"/>
    <property type="molecule type" value="Genomic_DNA"/>
</dbReference>
<proteinExistence type="predicted"/>
<reference evidence="2" key="3">
    <citation type="submission" date="2016-09" db="EMBL/GenBank/DDBJ databases">
        <title>Genome-wide Diversity of Wild Populations of Erinnyis ello granulovirus (ErelGV).</title>
        <authorList>
            <person name="Brito A.F."/>
            <person name="Melo F.L."/>
            <person name="Ardisson-Araujo D.M.P."/>
            <person name="Sihler W."/>
            <person name="Souza M.L."/>
            <person name="Ribeiro B.M."/>
        </authorList>
    </citation>
    <scope>NUCLEOTIDE SEQUENCE</scope>
    <source>
        <strain evidence="5">ErelGV-00</strain>
        <strain evidence="2">ErelGV-94</strain>
        <strain evidence="3">ErelGV-98</strain>
        <strain evidence="4">ErelGV-99</strain>
        <strain evidence="6">ErelGV-AC</strain>
        <strain evidence="7">ErelGV-PA</strain>
    </source>
</reference>
<dbReference type="Proteomes" id="UP000201628">
    <property type="component" value="Segment"/>
</dbReference>
<organism evidence="1 8">
    <name type="scientific">Erinnyis ello granulovirus</name>
    <dbReference type="NCBI Taxonomy" id="307444"/>
    <lineage>
        <taxon>Viruses</taxon>
        <taxon>Viruses incertae sedis</taxon>
        <taxon>Naldaviricetes</taxon>
        <taxon>Lefavirales</taxon>
        <taxon>Baculoviridae</taxon>
        <taxon>Betabaculovirus</taxon>
        <taxon>Betabaculovirus erellonis</taxon>
    </lineage>
</organism>
<evidence type="ECO:0000313" key="4">
    <source>
        <dbReference type="EMBL" id="ARX71606.1"/>
    </source>
</evidence>
<dbReference type="EMBL" id="KX859081">
    <property type="protein sequence ID" value="ARX71606.1"/>
    <property type="molecule type" value="Genomic_DNA"/>
</dbReference>